<dbReference type="Pfam" id="PF24894">
    <property type="entry name" value="Hexapep_GlmU"/>
    <property type="match status" value="1"/>
</dbReference>
<name>A0ABQ8ULD3_9EUKA</name>
<comment type="function">
    <text evidence="8">Acts as a component of the translation initiation factor 2B (eIF2B) complex, which catalyzes the exchange of GDP for GTP on the eukaryotic initiation factor 2 (eIF2) complex gamma subunit. Its guanine nucleotide exchange factor activity is repressed when bound to eIF2 complex phosphorylated on the alpha subunit, thereby limiting the amount of methionyl-initiator methionine tRNA available to the ribosome and consequently global translation is repressed.</text>
</comment>
<organism evidence="13 14">
    <name type="scientific">Paratrimastix pyriformis</name>
    <dbReference type="NCBI Taxonomy" id="342808"/>
    <lineage>
        <taxon>Eukaryota</taxon>
        <taxon>Metamonada</taxon>
        <taxon>Preaxostyla</taxon>
        <taxon>Paratrimastigidae</taxon>
        <taxon>Paratrimastix</taxon>
    </lineage>
</organism>
<dbReference type="SUPFAM" id="SSF51161">
    <property type="entry name" value="Trimeric LpxA-like enzymes"/>
    <property type="match status" value="1"/>
</dbReference>
<dbReference type="PANTHER" id="PTHR45989:SF1">
    <property type="entry name" value="TRANSLATION INITIATION FACTOR EIF-2B SUBUNIT GAMMA"/>
    <property type="match status" value="1"/>
</dbReference>
<feature type="region of interest" description="Disordered" evidence="10">
    <location>
        <begin position="290"/>
        <end position="325"/>
    </location>
</feature>
<evidence type="ECO:0000256" key="2">
    <source>
        <dbReference type="ARBA" id="ARBA00007878"/>
    </source>
</evidence>
<evidence type="ECO:0000256" key="3">
    <source>
        <dbReference type="ARBA" id="ARBA00022490"/>
    </source>
</evidence>
<dbReference type="Gene3D" id="3.90.550.10">
    <property type="entry name" value="Spore Coat Polysaccharide Biosynthesis Protein SpsA, Chain A"/>
    <property type="match status" value="1"/>
</dbReference>
<accession>A0ABQ8ULD3</accession>
<feature type="domain" description="Nucleotidyl transferase" evidence="11">
    <location>
        <begin position="21"/>
        <end position="149"/>
    </location>
</feature>
<dbReference type="Pfam" id="PF00483">
    <property type="entry name" value="NTP_transferase"/>
    <property type="match status" value="1"/>
</dbReference>
<dbReference type="SUPFAM" id="SSF53448">
    <property type="entry name" value="Nucleotide-diphospho-sugar transferases"/>
    <property type="match status" value="1"/>
</dbReference>
<dbReference type="Proteomes" id="UP001141327">
    <property type="component" value="Unassembled WGS sequence"/>
</dbReference>
<proteinExistence type="inferred from homology"/>
<keyword evidence="3" id="KW-0963">Cytoplasm</keyword>
<evidence type="ECO:0000256" key="7">
    <source>
        <dbReference type="ARBA" id="ARBA00044229"/>
    </source>
</evidence>
<dbReference type="InterPro" id="IPR011004">
    <property type="entry name" value="Trimer_LpxA-like_sf"/>
</dbReference>
<dbReference type="InterPro" id="IPR056818">
    <property type="entry name" value="GlmU/GlgC-like_hexapep"/>
</dbReference>
<evidence type="ECO:0000256" key="10">
    <source>
        <dbReference type="SAM" id="MobiDB-lite"/>
    </source>
</evidence>
<evidence type="ECO:0000313" key="13">
    <source>
        <dbReference type="EMBL" id="KAJ4460015.1"/>
    </source>
</evidence>
<evidence type="ECO:0000256" key="1">
    <source>
        <dbReference type="ARBA" id="ARBA00004514"/>
    </source>
</evidence>
<keyword evidence="4 13" id="KW-0396">Initiation factor</keyword>
<sequence>METLGKDTVKGDRRITSDFVVVILSQGIGPRLPNVPDLPKGLLPICGSPILVHQLEMVERAGLMETIVVAEKSSSALIKKQVEQYRSTSRMHVSVVASNERDTAAILRQLRPKIPCDLIVISGDVVASVLLDVLADTHRAMDSSLTVVLKKPAPGQEPSKQPTLLVGHDQATNRLLHWAPLVSKATNVTLRRSVLTRPAPCPHTTIRPHFRPKYPNMTLASYYEDPHIYVLARWVVDLLAAPEGADLHTLQDDLIPYLVKGQHAEAQRAHFMKLMSEHGRQPFLAEPALASPAPLDPAAPSPAESPSRPLLPAGGPAAPGSPAAAQSPAAAAAAAPFPTTAALAKAGVQPVPLHREGPQPGQSVGLGSGGACCWWGLALGDGCDQNENEQPMGGVRRPDLGGKSTISSPRPDFDWTLPTSPTSTAPAVSHGFVLDGGVLVVPAGGSLGAIVEPISSGRWLALSVLCFVVSEGFSASSEAPVRQAAAPRPDRIKMYAFLCEGFCERVTTAPSFFALNKEAPGRGIDPLSACLPLVFSCPVPQLAKRPAMLPTARPTAYPSQTDSWVGEESPLPAVISLKRTVVGRGCSLGPNCTLKDSILMDAVRVGQGSRIDGCVVCEGATIEPGCTLTGCTVATGARVPPSTLPNRMDVLGVGAQRRVPIKSLPRPLS</sequence>
<keyword evidence="5" id="KW-0648">Protein biosynthesis</keyword>
<evidence type="ECO:0000256" key="9">
    <source>
        <dbReference type="ARBA" id="ARBA00046432"/>
    </source>
</evidence>
<protein>
    <recommendedName>
        <fullName evidence="6">Translation initiation factor eIF2B subunit gamma</fullName>
    </recommendedName>
    <alternativeName>
        <fullName evidence="7">eIF2B GDP-GTP exchange factor subunit gamma</fullName>
    </alternativeName>
</protein>
<evidence type="ECO:0000259" key="12">
    <source>
        <dbReference type="Pfam" id="PF24894"/>
    </source>
</evidence>
<evidence type="ECO:0000256" key="4">
    <source>
        <dbReference type="ARBA" id="ARBA00022540"/>
    </source>
</evidence>
<dbReference type="EMBL" id="JAPMOS010000015">
    <property type="protein sequence ID" value="KAJ4460015.1"/>
    <property type="molecule type" value="Genomic_DNA"/>
</dbReference>
<comment type="caution">
    <text evidence="13">The sequence shown here is derived from an EMBL/GenBank/DDBJ whole genome shotgun (WGS) entry which is preliminary data.</text>
</comment>
<reference evidence="13" key="1">
    <citation type="journal article" date="2022" name="bioRxiv">
        <title>Genomics of Preaxostyla Flagellates Illuminates Evolutionary Transitions and the Path Towards Mitochondrial Loss.</title>
        <authorList>
            <person name="Novak L.V.F."/>
            <person name="Treitli S.C."/>
            <person name="Pyrih J."/>
            <person name="Halakuc P."/>
            <person name="Pipaliya S.V."/>
            <person name="Vacek V."/>
            <person name="Brzon O."/>
            <person name="Soukal P."/>
            <person name="Eme L."/>
            <person name="Dacks J.B."/>
            <person name="Karnkowska A."/>
            <person name="Elias M."/>
            <person name="Hampl V."/>
        </authorList>
    </citation>
    <scope>NUCLEOTIDE SEQUENCE</scope>
    <source>
        <strain evidence="13">RCP-MX</strain>
    </source>
</reference>
<gene>
    <name evidence="13" type="ORF">PAPYR_3727</name>
</gene>
<dbReference type="InterPro" id="IPR051960">
    <property type="entry name" value="eIF2B_gamma"/>
</dbReference>
<evidence type="ECO:0000259" key="11">
    <source>
        <dbReference type="Pfam" id="PF00483"/>
    </source>
</evidence>
<comment type="subunit">
    <text evidence="9">Component of the translation initiation factor 2B (eIF2B) complex which is a heterodecamer of two sets of five different subunits: alpha, beta, gamma, delta and epsilon. Subunits alpha, beta and delta comprise a regulatory subcomplex and subunits epsilon and gamma comprise a catalytic subcomplex. Within the complex, the hexameric regulatory complex resides at the center, with the two heterodimeric catalytic subcomplexes bound on opposite sides.</text>
</comment>
<comment type="subcellular location">
    <subcellularLocation>
        <location evidence="1">Cytoplasm</location>
        <location evidence="1">Cytosol</location>
    </subcellularLocation>
</comment>
<evidence type="ECO:0000256" key="6">
    <source>
        <dbReference type="ARBA" id="ARBA00044196"/>
    </source>
</evidence>
<dbReference type="Gene3D" id="2.160.10.10">
    <property type="entry name" value="Hexapeptide repeat proteins"/>
    <property type="match status" value="1"/>
</dbReference>
<evidence type="ECO:0000256" key="8">
    <source>
        <dbReference type="ARBA" id="ARBA00045373"/>
    </source>
</evidence>
<dbReference type="PANTHER" id="PTHR45989">
    <property type="entry name" value="TRANSLATION INITIATION FACTOR EIF-2B SUBUNIT GAMMA"/>
    <property type="match status" value="1"/>
</dbReference>
<evidence type="ECO:0000313" key="14">
    <source>
        <dbReference type="Proteomes" id="UP001141327"/>
    </source>
</evidence>
<dbReference type="GO" id="GO:0003743">
    <property type="term" value="F:translation initiation factor activity"/>
    <property type="evidence" value="ECO:0007669"/>
    <property type="project" value="UniProtKB-KW"/>
</dbReference>
<dbReference type="InterPro" id="IPR029044">
    <property type="entry name" value="Nucleotide-diphossugar_trans"/>
</dbReference>
<dbReference type="InterPro" id="IPR005835">
    <property type="entry name" value="NTP_transferase_dom"/>
</dbReference>
<feature type="domain" description="Glucose-1-phosphate adenylyltransferase/Bifunctional protein GlmU-like C-terminal hexapeptide" evidence="12">
    <location>
        <begin position="579"/>
        <end position="642"/>
    </location>
</feature>
<evidence type="ECO:0000256" key="5">
    <source>
        <dbReference type="ARBA" id="ARBA00022917"/>
    </source>
</evidence>
<keyword evidence="14" id="KW-1185">Reference proteome</keyword>
<feature type="compositionally biased region" description="Low complexity" evidence="10">
    <location>
        <begin position="301"/>
        <end position="325"/>
    </location>
</feature>
<comment type="similarity">
    <text evidence="2">Belongs to the eIF-2B gamma/epsilon subunits family.</text>
</comment>